<dbReference type="OrthoDB" id="2528184at2759"/>
<feature type="region of interest" description="Disordered" evidence="2">
    <location>
        <begin position="1347"/>
        <end position="1370"/>
    </location>
</feature>
<feature type="region of interest" description="Disordered" evidence="2">
    <location>
        <begin position="1117"/>
        <end position="1259"/>
    </location>
</feature>
<feature type="compositionally biased region" description="Low complexity" evidence="2">
    <location>
        <begin position="208"/>
        <end position="219"/>
    </location>
</feature>
<evidence type="ECO:0000256" key="2">
    <source>
        <dbReference type="SAM" id="MobiDB-lite"/>
    </source>
</evidence>
<gene>
    <name evidence="3" type="ORF">PFL1_05894</name>
</gene>
<dbReference type="GeneID" id="19319977"/>
<dbReference type="RefSeq" id="XP_007881621.1">
    <property type="nucleotide sequence ID" value="XM_007883430.1"/>
</dbReference>
<feature type="compositionally biased region" description="Basic and acidic residues" evidence="2">
    <location>
        <begin position="363"/>
        <end position="375"/>
    </location>
</feature>
<dbReference type="Proteomes" id="UP000053664">
    <property type="component" value="Unassembled WGS sequence"/>
</dbReference>
<proteinExistence type="predicted"/>
<keyword evidence="1" id="KW-0175">Coiled coil</keyword>
<dbReference type="KEGG" id="pfp:PFL1_05894"/>
<feature type="region of interest" description="Disordered" evidence="2">
    <location>
        <begin position="108"/>
        <end position="145"/>
    </location>
</feature>
<dbReference type="EMBL" id="KE361644">
    <property type="protein sequence ID" value="EPQ26573.1"/>
    <property type="molecule type" value="Genomic_DNA"/>
</dbReference>
<organism evidence="3 4">
    <name type="scientific">Pseudozyma flocculosa PF-1</name>
    <dbReference type="NCBI Taxonomy" id="1277687"/>
    <lineage>
        <taxon>Eukaryota</taxon>
        <taxon>Fungi</taxon>
        <taxon>Dikarya</taxon>
        <taxon>Basidiomycota</taxon>
        <taxon>Ustilaginomycotina</taxon>
        <taxon>Ustilaginomycetes</taxon>
        <taxon>Ustilaginales</taxon>
        <taxon>Ustilaginaceae</taxon>
        <taxon>Pseudozyma</taxon>
    </lineage>
</organism>
<evidence type="ECO:0000256" key="1">
    <source>
        <dbReference type="SAM" id="Coils"/>
    </source>
</evidence>
<evidence type="ECO:0000313" key="3">
    <source>
        <dbReference type="EMBL" id="EPQ26573.1"/>
    </source>
</evidence>
<feature type="compositionally biased region" description="Polar residues" evidence="2">
    <location>
        <begin position="1219"/>
        <end position="1228"/>
    </location>
</feature>
<name>A0A061H2E7_9BASI</name>
<dbReference type="eggNOG" id="ENOG502RDU2">
    <property type="taxonomic scope" value="Eukaryota"/>
</dbReference>
<sequence length="1530" mass="163159">MSSSSTSEGARARDEQILAAKKKLKSFRAKQAQMARAQSTASTSAKPVVDVAAPLMAELDAQSQQNTCRHSRTASRGGHGRGHSRAGSISITGQALASQVAASAAVSTSSRPFSTHNASASHLRSHSRSGSRSLATRSRPNSLLLGGRKDDAVLLAVEHPAGVDPLGDWRDVSGSPLQSSGTAADRSQQIADASSLFTRPTPAADPESAAGPASTASTSKQERRQSRHARRTSVATKRESMEIMGGIGLGVAVSPSYDSLASSRRRSSRMSGLPSASVLFGVPDASDGSKPSQPNWDWKTAFANAEAEEPENEEGRLTALEKLEGRVQPAAIPAGGQSGSQSWQSRRISGHQRQSSVQLPSFDDMHGSDGMDRRASIQLLESNEKTTSEASSPGAREGRRGSLTAPATNSLPPRSPTSPLTLITSKRPGSMIVHPEAIQPEGLGTLMEEEEEEESLSPVRERRSFDTPLSGSSSLDDELRRQRRAAEEETIKKNRRASLTPRPLKLKSRPPSLYLAPSFGAMSASHSLPTLSHSNPNSSGIASPYSNDTDKTPRLESDALLPSEPLTPKVVDDAPARDSPTLVKSWSFANAQQKLASQAATDVTPESSTDSAVQREVTRAYRTSMVFSPPTTNVPTAGPPAPRERQGMRTLRLGSHQSSLASLSSVAESNVSSSDSIGQSIASNRRRNSIIRADSGSVTLTQEELGNGLPSSATPRNARRSSIHYKPSGQHSASDSVGGHFATPSLASLGGVPMAVHDELKAKASRDAALLESTKDQLERLQRELVLETERSAREFAELKQSSGQEQTALRSRVDELETAVAEATQKVAELERELCATRETIEDLEAERDVLRDDVEGWRSRCQDTEKSLRSERSKLDDQRKLKNAAKLRIHQLTQALEKEGIAIPADEVNVVQALDEIQLDVVSVLRSPALGSASPVLGGGYFSPAAADPPPMTIKLLADMRQQIFNLAGSLEHERSEHLKAKDELARLREEQLQRSQSWTSASFATSDTADEIRESHRDLPASGGPTPERRRTSSGASVVGKNKRHVFAYDSSMGSFGQSTTSLGSASMSMTTEEPATDDERSHGSPSTKQPFLEADEAATGLGMGSLQTLDEIEEVSESGVEDSSTAGVSTDSTDEDRQPVEMETDRTWADIEAGIVDDRPSLDVSESSFGDRQYEDAASPMPLHSEKFSSPMHSPAPPSSSATFVPHPGNPNHGFRSTGSSLESNDGPATPPLDHHHNRFLGDDASTASSRCPSPRPEFIPDWNFEMAIRRGRLSRSDKKDAAIEDFFGIMHEGSLPPLTTSQEPIDMPPIRLNARGEAAIVPRSTGTRVASTVGRRPPVARSAYARESFSESSGSPYGSFQARGGDHESFSAASSAAAFGSRALSRMSLQGLTSAFSGLSGYLTNQSGAAVTAAAAATKMCGPGEMAEADSVHASLSWTAQRRAFEDGNAEAEAEAAAFYGPRSANSLFARDMVPSPDAFSTSSKARKTASRAFVDAATIPPPMATPVWQLDFSRSSMGGPVFSL</sequence>
<reference evidence="3 4" key="1">
    <citation type="journal article" date="2013" name="Plant Cell">
        <title>The transition from a phytopathogenic smut ancestor to an anamorphic biocontrol agent deciphered by comparative whole-genome analysis.</title>
        <authorList>
            <person name="Lefebvre F."/>
            <person name="Joly D.L."/>
            <person name="Labbe C."/>
            <person name="Teichmann B."/>
            <person name="Linning R."/>
            <person name="Belzile F."/>
            <person name="Bakkeren G."/>
            <person name="Belanger R.R."/>
        </authorList>
    </citation>
    <scope>NUCLEOTIDE SEQUENCE [LARGE SCALE GENOMIC DNA]</scope>
    <source>
        <strain evidence="3 4">PF-1</strain>
    </source>
</reference>
<feature type="compositionally biased region" description="Basic and acidic residues" evidence="2">
    <location>
        <begin position="477"/>
        <end position="492"/>
    </location>
</feature>
<feature type="region of interest" description="Disordered" evidence="2">
    <location>
        <begin position="60"/>
        <end position="87"/>
    </location>
</feature>
<feature type="compositionally biased region" description="Polar residues" evidence="2">
    <location>
        <begin position="625"/>
        <end position="635"/>
    </location>
</feature>
<evidence type="ECO:0000313" key="4">
    <source>
        <dbReference type="Proteomes" id="UP000053664"/>
    </source>
</evidence>
<feature type="coiled-coil region" evidence="1">
    <location>
        <begin position="761"/>
        <end position="897"/>
    </location>
</feature>
<feature type="compositionally biased region" description="Polar residues" evidence="2">
    <location>
        <begin position="175"/>
        <end position="198"/>
    </location>
</feature>
<feature type="region of interest" description="Disordered" evidence="2">
    <location>
        <begin position="1018"/>
        <end position="1042"/>
    </location>
</feature>
<feature type="compositionally biased region" description="Basic and acidic residues" evidence="2">
    <location>
        <begin position="1139"/>
        <end position="1153"/>
    </location>
</feature>
<feature type="compositionally biased region" description="Polar residues" evidence="2">
    <location>
        <begin position="1055"/>
        <end position="1077"/>
    </location>
</feature>
<feature type="compositionally biased region" description="Low complexity" evidence="2">
    <location>
        <begin position="1355"/>
        <end position="1365"/>
    </location>
</feature>
<feature type="compositionally biased region" description="Basic residues" evidence="2">
    <location>
        <begin position="69"/>
        <end position="84"/>
    </location>
</feature>
<feature type="compositionally biased region" description="Basic and acidic residues" evidence="2">
    <location>
        <begin position="548"/>
        <end position="557"/>
    </location>
</feature>
<protein>
    <submittedName>
        <fullName evidence="3">Uncharacterized protein</fullName>
    </submittedName>
</protein>
<feature type="region of interest" description="Disordered" evidence="2">
    <location>
        <begin position="1055"/>
        <end position="1093"/>
    </location>
</feature>
<feature type="region of interest" description="Disordered" evidence="2">
    <location>
        <begin position="330"/>
        <end position="511"/>
    </location>
</feature>
<dbReference type="HOGENOM" id="CLU_001332_0_0_1"/>
<feature type="compositionally biased region" description="Low complexity" evidence="2">
    <location>
        <begin position="655"/>
        <end position="680"/>
    </location>
</feature>
<feature type="region of interest" description="Disordered" evidence="2">
    <location>
        <begin position="622"/>
        <end position="680"/>
    </location>
</feature>
<feature type="compositionally biased region" description="Low complexity" evidence="2">
    <location>
        <begin position="408"/>
        <end position="425"/>
    </location>
</feature>
<feature type="region of interest" description="Disordered" evidence="2">
    <location>
        <begin position="527"/>
        <end position="578"/>
    </location>
</feature>
<feature type="compositionally biased region" description="Polar residues" evidence="2">
    <location>
        <begin position="527"/>
        <end position="547"/>
    </location>
</feature>
<accession>A0A061H2E7</accession>
<feature type="region of interest" description="Disordered" evidence="2">
    <location>
        <begin position="164"/>
        <end position="241"/>
    </location>
</feature>
<feature type="region of interest" description="Disordered" evidence="2">
    <location>
        <begin position="701"/>
        <end position="739"/>
    </location>
</feature>
<feature type="compositionally biased region" description="Polar residues" evidence="2">
    <location>
        <begin position="701"/>
        <end position="715"/>
    </location>
</feature>